<gene>
    <name evidence="1" type="ORF">CR513_42605</name>
</gene>
<evidence type="ECO:0000313" key="1">
    <source>
        <dbReference type="EMBL" id="RDX77293.1"/>
    </source>
</evidence>
<comment type="caution">
    <text evidence="1">The sequence shown here is derived from an EMBL/GenBank/DDBJ whole genome shotgun (WGS) entry which is preliminary data.</text>
</comment>
<protein>
    <submittedName>
        <fullName evidence="1">Uncharacterized protein</fullName>
    </submittedName>
</protein>
<reference evidence="1" key="1">
    <citation type="submission" date="2018-05" db="EMBL/GenBank/DDBJ databases">
        <title>Draft genome of Mucuna pruriens seed.</title>
        <authorList>
            <person name="Nnadi N.E."/>
            <person name="Vos R."/>
            <person name="Hasami M.H."/>
            <person name="Devisetty U.K."/>
            <person name="Aguiy J.C."/>
        </authorList>
    </citation>
    <scope>NUCLEOTIDE SEQUENCE [LARGE SCALE GENOMIC DNA]</scope>
    <source>
        <strain evidence="1">JCA_2017</strain>
    </source>
</reference>
<sequence length="120" mass="13839">MTASSERLVLTELAEPARPPNSYDMIFEIPSTAYPPQQWIDEKHVHKEAGERKLGLVVNRVSEKDEKHPARFRDQINIEETLAKESTTSRDLEQPVEEKLERFKVRTVVAGQVLQEDNIK</sequence>
<accession>A0A371FGR3</accession>
<dbReference type="Proteomes" id="UP000257109">
    <property type="component" value="Unassembled WGS sequence"/>
</dbReference>
<dbReference type="OrthoDB" id="1703123at2759"/>
<proteinExistence type="predicted"/>
<organism evidence="1 2">
    <name type="scientific">Mucuna pruriens</name>
    <name type="common">Velvet bean</name>
    <name type="synonym">Dolichos pruriens</name>
    <dbReference type="NCBI Taxonomy" id="157652"/>
    <lineage>
        <taxon>Eukaryota</taxon>
        <taxon>Viridiplantae</taxon>
        <taxon>Streptophyta</taxon>
        <taxon>Embryophyta</taxon>
        <taxon>Tracheophyta</taxon>
        <taxon>Spermatophyta</taxon>
        <taxon>Magnoliopsida</taxon>
        <taxon>eudicotyledons</taxon>
        <taxon>Gunneridae</taxon>
        <taxon>Pentapetalae</taxon>
        <taxon>rosids</taxon>
        <taxon>fabids</taxon>
        <taxon>Fabales</taxon>
        <taxon>Fabaceae</taxon>
        <taxon>Papilionoideae</taxon>
        <taxon>50 kb inversion clade</taxon>
        <taxon>NPAAA clade</taxon>
        <taxon>indigoferoid/millettioid clade</taxon>
        <taxon>Phaseoleae</taxon>
        <taxon>Mucuna</taxon>
    </lineage>
</organism>
<keyword evidence="2" id="KW-1185">Reference proteome</keyword>
<name>A0A371FGR3_MUCPR</name>
<evidence type="ECO:0000313" key="2">
    <source>
        <dbReference type="Proteomes" id="UP000257109"/>
    </source>
</evidence>
<dbReference type="EMBL" id="QJKJ01009213">
    <property type="protein sequence ID" value="RDX77293.1"/>
    <property type="molecule type" value="Genomic_DNA"/>
</dbReference>
<dbReference type="AlphaFoldDB" id="A0A371FGR3"/>
<feature type="non-terminal residue" evidence="1">
    <location>
        <position position="1"/>
    </location>
</feature>